<dbReference type="PANTHER" id="PTHR42792:SF1">
    <property type="entry name" value="FLAGELLAR HOOK-ASSOCIATED PROTEIN 3"/>
    <property type="match status" value="1"/>
</dbReference>
<dbReference type="PANTHER" id="PTHR42792">
    <property type="entry name" value="FLAGELLIN"/>
    <property type="match status" value="1"/>
</dbReference>
<evidence type="ECO:0000259" key="4">
    <source>
        <dbReference type="Pfam" id="PF00669"/>
    </source>
</evidence>
<name>A0A9W6M3L8_9MICO</name>
<keyword evidence="6" id="KW-0966">Cell projection</keyword>
<dbReference type="AlphaFoldDB" id="A0A9W6M3L8"/>
<feature type="domain" description="Flagellin C-terminal" evidence="5">
    <location>
        <begin position="210"/>
        <end position="291"/>
    </location>
</feature>
<evidence type="ECO:0000256" key="1">
    <source>
        <dbReference type="ARBA" id="ARBA00004365"/>
    </source>
</evidence>
<dbReference type="InterPro" id="IPR046358">
    <property type="entry name" value="Flagellin_C"/>
</dbReference>
<dbReference type="GO" id="GO:0071973">
    <property type="term" value="P:bacterial-type flagellum-dependent cell motility"/>
    <property type="evidence" value="ECO:0007669"/>
    <property type="project" value="InterPro"/>
</dbReference>
<dbReference type="InterPro" id="IPR001492">
    <property type="entry name" value="Flagellin"/>
</dbReference>
<dbReference type="SUPFAM" id="SSF64518">
    <property type="entry name" value="Phase 1 flagellin"/>
    <property type="match status" value="1"/>
</dbReference>
<comment type="subcellular location">
    <subcellularLocation>
        <location evidence="1">Bacterial flagellum</location>
    </subcellularLocation>
</comment>
<dbReference type="Pfam" id="PF00669">
    <property type="entry name" value="Flagellin_N"/>
    <property type="match status" value="1"/>
</dbReference>
<proteinExistence type="inferred from homology"/>
<accession>A0A9W6M3L8</accession>
<dbReference type="NCBIfam" id="TIGR02550">
    <property type="entry name" value="flagell_flgL"/>
    <property type="match status" value="1"/>
</dbReference>
<protein>
    <submittedName>
        <fullName evidence="6">Flagellar hook-associated protein 3</fullName>
    </submittedName>
</protein>
<gene>
    <name evidence="6" type="primary">flgL</name>
    <name evidence="6" type="ORF">GCM10017586_18880</name>
</gene>
<dbReference type="GO" id="GO:0005198">
    <property type="term" value="F:structural molecule activity"/>
    <property type="evidence" value="ECO:0007669"/>
    <property type="project" value="InterPro"/>
</dbReference>
<dbReference type="InterPro" id="IPR013384">
    <property type="entry name" value="Flagell_FlgL"/>
</dbReference>
<comment type="similarity">
    <text evidence="2">Belongs to the bacterial flagellin family.</text>
</comment>
<comment type="caution">
    <text evidence="6">The sequence shown here is derived from an EMBL/GenBank/DDBJ whole genome shotgun (WGS) entry which is preliminary data.</text>
</comment>
<reference evidence="6" key="2">
    <citation type="submission" date="2023-01" db="EMBL/GenBank/DDBJ databases">
        <authorList>
            <person name="Sun Q."/>
            <person name="Evtushenko L."/>
        </authorList>
    </citation>
    <scope>NUCLEOTIDE SEQUENCE</scope>
    <source>
        <strain evidence="6">VKM Ac-1447</strain>
    </source>
</reference>
<organism evidence="6 7">
    <name type="scientific">Microbacterium imperiale</name>
    <dbReference type="NCBI Taxonomy" id="33884"/>
    <lineage>
        <taxon>Bacteria</taxon>
        <taxon>Bacillati</taxon>
        <taxon>Actinomycetota</taxon>
        <taxon>Actinomycetes</taxon>
        <taxon>Micrococcales</taxon>
        <taxon>Microbacteriaceae</taxon>
        <taxon>Microbacterium</taxon>
    </lineage>
</organism>
<keyword evidence="3" id="KW-0975">Bacterial flagellum</keyword>
<dbReference type="Gene3D" id="1.20.1330.10">
    <property type="entry name" value="f41 fragment of flagellin, N-terminal domain"/>
    <property type="match status" value="1"/>
</dbReference>
<dbReference type="EMBL" id="BSEO01000014">
    <property type="protein sequence ID" value="GLJ80205.1"/>
    <property type="molecule type" value="Genomic_DNA"/>
</dbReference>
<dbReference type="Pfam" id="PF00700">
    <property type="entry name" value="Flagellin_C"/>
    <property type="match status" value="1"/>
</dbReference>
<dbReference type="GO" id="GO:0009424">
    <property type="term" value="C:bacterial-type flagellum hook"/>
    <property type="evidence" value="ECO:0007669"/>
    <property type="project" value="InterPro"/>
</dbReference>
<evidence type="ECO:0000313" key="6">
    <source>
        <dbReference type="EMBL" id="GLJ80205.1"/>
    </source>
</evidence>
<evidence type="ECO:0000256" key="2">
    <source>
        <dbReference type="ARBA" id="ARBA00005709"/>
    </source>
</evidence>
<evidence type="ECO:0000313" key="7">
    <source>
        <dbReference type="Proteomes" id="UP001142317"/>
    </source>
</evidence>
<keyword evidence="7" id="KW-1185">Reference proteome</keyword>
<evidence type="ECO:0000259" key="5">
    <source>
        <dbReference type="Pfam" id="PF00700"/>
    </source>
</evidence>
<feature type="domain" description="Flagellin N-terminal" evidence="4">
    <location>
        <begin position="7"/>
        <end position="141"/>
    </location>
</feature>
<sequence>MITRVTSQSLAQTAMRNLQGGLNDLSRLQNQATSQRAFLAPSDDPAAAAAALDLHAAQRRNDQYARNIDDGLAWVTTIDNAISASTALLGRARDLTTRGANSGALDGASREAIAVELEGIAEELLGQANTTLLGRSVFAGTSDGPAFAPDFTFAGVAGGEVRRRVSDGEAVRVDANGAEVFGSGDDSVFALVGAIVADLRAGVDVGARLTEIDQRLDGMLGVQGTVGARQNQIMRAKEAASDATVSLEAQRAAVEDVDTVEVLVALKSQELVYQSALAVTARVMQPTLMDFLS</sequence>
<keyword evidence="6" id="KW-0282">Flagellum</keyword>
<dbReference type="Proteomes" id="UP001142317">
    <property type="component" value="Unassembled WGS sequence"/>
</dbReference>
<keyword evidence="6" id="KW-0969">Cilium</keyword>
<dbReference type="InterPro" id="IPR001029">
    <property type="entry name" value="Flagellin_N"/>
</dbReference>
<reference evidence="6" key="1">
    <citation type="journal article" date="2014" name="Int. J. Syst. Evol. Microbiol.">
        <title>Complete genome sequence of Corynebacterium casei LMG S-19264T (=DSM 44701T), isolated from a smear-ripened cheese.</title>
        <authorList>
            <consortium name="US DOE Joint Genome Institute (JGI-PGF)"/>
            <person name="Walter F."/>
            <person name="Albersmeier A."/>
            <person name="Kalinowski J."/>
            <person name="Ruckert C."/>
        </authorList>
    </citation>
    <scope>NUCLEOTIDE SEQUENCE</scope>
    <source>
        <strain evidence="6">VKM Ac-1447</strain>
    </source>
</reference>
<evidence type="ECO:0000256" key="3">
    <source>
        <dbReference type="ARBA" id="ARBA00023143"/>
    </source>
</evidence>